<feature type="region of interest" description="Disordered" evidence="1">
    <location>
        <begin position="1"/>
        <end position="22"/>
    </location>
</feature>
<accession>A0A4R0RUL3</accession>
<reference evidence="2 3" key="1">
    <citation type="submission" date="2018-11" db="EMBL/GenBank/DDBJ databases">
        <title>Genome assembly of Steccherinum ochraceum LE-BIN_3174, the white-rot fungus of the Steccherinaceae family (The Residual Polyporoid clade, Polyporales, Basidiomycota).</title>
        <authorList>
            <person name="Fedorova T.V."/>
            <person name="Glazunova O.A."/>
            <person name="Landesman E.O."/>
            <person name="Moiseenko K.V."/>
            <person name="Psurtseva N.V."/>
            <person name="Savinova O.S."/>
            <person name="Shakhova N.V."/>
            <person name="Tyazhelova T.V."/>
            <person name="Vasina D.V."/>
        </authorList>
    </citation>
    <scope>NUCLEOTIDE SEQUENCE [LARGE SCALE GENOMIC DNA]</scope>
    <source>
        <strain evidence="2 3">LE-BIN_3174</strain>
    </source>
</reference>
<sequence>MSQNYRGQTGARNPPATNTPTTLATEIGGMCARVSRESRSMQCLLCEFSFSGSSGYTDYAVPFEDHGMCDGRIIIK</sequence>
<protein>
    <submittedName>
        <fullName evidence="2">Uncharacterized protein</fullName>
    </submittedName>
</protein>
<organism evidence="2 3">
    <name type="scientific">Steccherinum ochraceum</name>
    <dbReference type="NCBI Taxonomy" id="92696"/>
    <lineage>
        <taxon>Eukaryota</taxon>
        <taxon>Fungi</taxon>
        <taxon>Dikarya</taxon>
        <taxon>Basidiomycota</taxon>
        <taxon>Agaricomycotina</taxon>
        <taxon>Agaricomycetes</taxon>
        <taxon>Polyporales</taxon>
        <taxon>Steccherinaceae</taxon>
        <taxon>Steccherinum</taxon>
    </lineage>
</organism>
<evidence type="ECO:0000256" key="1">
    <source>
        <dbReference type="SAM" id="MobiDB-lite"/>
    </source>
</evidence>
<dbReference type="EMBL" id="RWJN01000023">
    <property type="protein sequence ID" value="TCD70295.1"/>
    <property type="molecule type" value="Genomic_DNA"/>
</dbReference>
<keyword evidence="3" id="KW-1185">Reference proteome</keyword>
<evidence type="ECO:0000313" key="2">
    <source>
        <dbReference type="EMBL" id="TCD70295.1"/>
    </source>
</evidence>
<gene>
    <name evidence="2" type="ORF">EIP91_003924</name>
</gene>
<dbReference type="Proteomes" id="UP000292702">
    <property type="component" value="Unassembled WGS sequence"/>
</dbReference>
<comment type="caution">
    <text evidence="2">The sequence shown here is derived from an EMBL/GenBank/DDBJ whole genome shotgun (WGS) entry which is preliminary data.</text>
</comment>
<dbReference type="AlphaFoldDB" id="A0A4R0RUL3"/>
<name>A0A4R0RUL3_9APHY</name>
<proteinExistence type="predicted"/>
<evidence type="ECO:0000313" key="3">
    <source>
        <dbReference type="Proteomes" id="UP000292702"/>
    </source>
</evidence>
<feature type="compositionally biased region" description="Low complexity" evidence="1">
    <location>
        <begin position="9"/>
        <end position="22"/>
    </location>
</feature>